<sequence>MVGTNLKAETMALMDKRTAIETDMNLIIDTLCKPGGPGLSGNLVDSEGFPRSDIDIPVVRAERSRLSELRNDHKEITEKINRNIEVMHSARLAPKASSAKESGFDEGSDNNTSLTPNDVTSTPTSSSNAMDVDMTVRIPFAMVDEIADASPAAEDGLQLGDQIMKFGNVEAGDNLLQRLASEAQSNQDRAVPVVLMRHGAVINTTVTPRTWQGRGLLGYAFLLFLPYVKNNILCKYWSAMPFPDIVMGYAFHFHELADAL</sequence>
<dbReference type="Pfam" id="PF18265">
    <property type="entry name" value="Nas2_N"/>
    <property type="match status" value="1"/>
</dbReference>
<reference evidence="4 5" key="1">
    <citation type="journal article" date="2020" name="bioRxiv">
        <title>Sequence and annotation of 42 cannabis genomes reveals extensive copy number variation in cannabinoid synthesis and pathogen resistance genes.</title>
        <authorList>
            <person name="Mckernan K.J."/>
            <person name="Helbert Y."/>
            <person name="Kane L.T."/>
            <person name="Ebling H."/>
            <person name="Zhang L."/>
            <person name="Liu B."/>
            <person name="Eaton Z."/>
            <person name="Mclaughlin S."/>
            <person name="Kingan S."/>
            <person name="Baybayan P."/>
            <person name="Concepcion G."/>
            <person name="Jordan M."/>
            <person name="Riva A."/>
            <person name="Barbazuk W."/>
            <person name="Harkins T."/>
        </authorList>
    </citation>
    <scope>NUCLEOTIDE SEQUENCE [LARGE SCALE GENOMIC DNA]</scope>
    <source>
        <strain evidence="5">cv. Jamaican Lion 4</strain>
        <tissue evidence="4">Leaf</tissue>
    </source>
</reference>
<gene>
    <name evidence="4" type="ORF">F8388_016180</name>
</gene>
<dbReference type="EMBL" id="JAATIP010000118">
    <property type="protein sequence ID" value="KAF4370443.1"/>
    <property type="molecule type" value="Genomic_DNA"/>
</dbReference>
<dbReference type="Gene3D" id="6.10.140.1710">
    <property type="match status" value="1"/>
</dbReference>
<evidence type="ECO:0000256" key="2">
    <source>
        <dbReference type="SAM" id="MobiDB-lite"/>
    </source>
</evidence>
<dbReference type="PANTHER" id="PTHR12651:SF1">
    <property type="entry name" value="26S PROTEASOME NON-ATPASE REGULATORY SUBUNIT 9"/>
    <property type="match status" value="1"/>
</dbReference>
<dbReference type="GO" id="GO:0070682">
    <property type="term" value="P:proteasome regulatory particle assembly"/>
    <property type="evidence" value="ECO:0007669"/>
    <property type="project" value="InterPro"/>
</dbReference>
<dbReference type="PANTHER" id="PTHR12651">
    <property type="entry name" value="26S PROTEASOME NON-ATPASE REGULATORY SUBUNIT 9"/>
    <property type="match status" value="1"/>
</dbReference>
<keyword evidence="1" id="KW-0143">Chaperone</keyword>
<dbReference type="GO" id="GO:0005634">
    <property type="term" value="C:nucleus"/>
    <property type="evidence" value="ECO:0007669"/>
    <property type="project" value="TreeGrafter"/>
</dbReference>
<feature type="domain" description="Nas2 N-terminal" evidence="3">
    <location>
        <begin position="12"/>
        <end position="89"/>
    </location>
</feature>
<dbReference type="GO" id="GO:0005737">
    <property type="term" value="C:cytoplasm"/>
    <property type="evidence" value="ECO:0007669"/>
    <property type="project" value="TreeGrafter"/>
</dbReference>
<dbReference type="InterPro" id="IPR035269">
    <property type="entry name" value="PSMD9"/>
</dbReference>
<feature type="compositionally biased region" description="Polar residues" evidence="2">
    <location>
        <begin position="109"/>
        <end position="129"/>
    </location>
</feature>
<name>A0A7J6FIA5_CANSA</name>
<organism evidence="4 5">
    <name type="scientific">Cannabis sativa</name>
    <name type="common">Hemp</name>
    <name type="synonym">Marijuana</name>
    <dbReference type="NCBI Taxonomy" id="3483"/>
    <lineage>
        <taxon>Eukaryota</taxon>
        <taxon>Viridiplantae</taxon>
        <taxon>Streptophyta</taxon>
        <taxon>Embryophyta</taxon>
        <taxon>Tracheophyta</taxon>
        <taxon>Spermatophyta</taxon>
        <taxon>Magnoliopsida</taxon>
        <taxon>eudicotyledons</taxon>
        <taxon>Gunneridae</taxon>
        <taxon>Pentapetalae</taxon>
        <taxon>rosids</taxon>
        <taxon>fabids</taxon>
        <taxon>Rosales</taxon>
        <taxon>Cannabaceae</taxon>
        <taxon>Cannabis</taxon>
    </lineage>
</organism>
<feature type="region of interest" description="Disordered" evidence="2">
    <location>
        <begin position="92"/>
        <end position="130"/>
    </location>
</feature>
<dbReference type="InterPro" id="IPR040815">
    <property type="entry name" value="Nas2_N"/>
</dbReference>
<dbReference type="Proteomes" id="UP000525078">
    <property type="component" value="Unassembled WGS sequence"/>
</dbReference>
<protein>
    <recommendedName>
        <fullName evidence="3">Nas2 N-terminal domain-containing protein</fullName>
    </recommendedName>
</protein>
<dbReference type="InterPro" id="IPR036034">
    <property type="entry name" value="PDZ_sf"/>
</dbReference>
<comment type="caution">
    <text evidence="4">The sequence shown here is derived from an EMBL/GenBank/DDBJ whole genome shotgun (WGS) entry which is preliminary data.</text>
</comment>
<dbReference type="Gene3D" id="2.30.42.10">
    <property type="match status" value="1"/>
</dbReference>
<dbReference type="SUPFAM" id="SSF50156">
    <property type="entry name" value="PDZ domain-like"/>
    <property type="match status" value="1"/>
</dbReference>
<dbReference type="FunFam" id="2.30.42.10:FF:000107">
    <property type="entry name" value="26S proteasome non-ATPase regulatory subunit 9"/>
    <property type="match status" value="1"/>
</dbReference>
<evidence type="ECO:0000256" key="1">
    <source>
        <dbReference type="ARBA" id="ARBA00023186"/>
    </source>
</evidence>
<accession>A0A7J6FIA5</accession>
<proteinExistence type="predicted"/>
<evidence type="ECO:0000313" key="5">
    <source>
        <dbReference type="Proteomes" id="UP000525078"/>
    </source>
</evidence>
<evidence type="ECO:0000259" key="3">
    <source>
        <dbReference type="Pfam" id="PF18265"/>
    </source>
</evidence>
<evidence type="ECO:0000313" key="4">
    <source>
        <dbReference type="EMBL" id="KAF4370443.1"/>
    </source>
</evidence>
<dbReference type="AlphaFoldDB" id="A0A7J6FIA5"/>